<comment type="caution">
    <text evidence="3">The sequence shown here is derived from an EMBL/GenBank/DDBJ whole genome shotgun (WGS) entry which is preliminary data.</text>
</comment>
<sequence length="651" mass="73722">MPKRRRHRRYRKGRPRKPKGGTDDENDMESTLVEDEMRTCFDNDSFNRSKRMTPLAQGSSPRTPSPQLNVSRMLGDVSLIKTTPVNKRRSINRQERLKSSDSYNVTNLNVLFDSNFLYGSPRSDSDISANRLSPKKRSKSSIPKLHSPVKEKSLFVSQGTQTNLDIETPLVTPKAEKINNSDRKPYFYNGEVNFNPYLNNREIKVVKRDSSLGSSPFFSPNLFQHKSSSTPIEKLQRSNSVAEYIKDSLTKDNVNDPSFNIGKVDFPNDLNNSGTNLNLNLNTPVSEKVINKDDCLRSIKMHSVNVSRRRSYRTSPKTTAYLTHSKIVNRRQSFTYTRFNMTRRSSGNSSSNALTTQSQAGMCEKMLNRFKKYTKVSQKWSVKVLALCTQLGSQLKNSLSSVCNIYNDRAMLCGAEQPVCGCEEYREQIAGLNSKIEELDGEVKALRSEIEEQENSRRNIEMLNQELSKVKEELMQFTEIRAELETLKEQFKCLKSTPSPAFTLPPPPCLPPPPPPPPPPPASRSSNRGEGTSEVMDYPLTAKPLNTLALRVVFQERSGLNTPTSRRSQPLVSMEMLKQVKLRPASRASLRCETPEVQSPVLATSPHSSLRRLLNCNNDGFRLKRLRKVGGYSFDSVYRRSVLGKRERDGS</sequence>
<reference evidence="3" key="1">
    <citation type="journal article" date="2023" name="Insect Mol. Biol.">
        <title>Genome sequencing provides insights into the evolution of gene families encoding plant cell wall-degrading enzymes in longhorned beetles.</title>
        <authorList>
            <person name="Shin N.R."/>
            <person name="Okamura Y."/>
            <person name="Kirsch R."/>
            <person name="Pauchet Y."/>
        </authorList>
    </citation>
    <scope>NUCLEOTIDE SEQUENCE</scope>
    <source>
        <strain evidence="3">AMC_N1</strain>
    </source>
</reference>
<feature type="region of interest" description="Disordered" evidence="2">
    <location>
        <begin position="502"/>
        <end position="534"/>
    </location>
</feature>
<feature type="region of interest" description="Disordered" evidence="2">
    <location>
        <begin position="1"/>
        <end position="69"/>
    </location>
</feature>
<feature type="coiled-coil region" evidence="1">
    <location>
        <begin position="422"/>
        <end position="497"/>
    </location>
</feature>
<accession>A0AAV8YRR7</accession>
<dbReference type="AlphaFoldDB" id="A0AAV8YRR7"/>
<keyword evidence="4" id="KW-1185">Reference proteome</keyword>
<feature type="region of interest" description="Disordered" evidence="2">
    <location>
        <begin position="123"/>
        <end position="144"/>
    </location>
</feature>
<feature type="compositionally biased region" description="Pro residues" evidence="2">
    <location>
        <begin position="503"/>
        <end position="522"/>
    </location>
</feature>
<dbReference type="EMBL" id="JAPWTK010000050">
    <property type="protein sequence ID" value="KAJ8954240.1"/>
    <property type="molecule type" value="Genomic_DNA"/>
</dbReference>
<organism evidence="3 4">
    <name type="scientific">Aromia moschata</name>
    <dbReference type="NCBI Taxonomy" id="1265417"/>
    <lineage>
        <taxon>Eukaryota</taxon>
        <taxon>Metazoa</taxon>
        <taxon>Ecdysozoa</taxon>
        <taxon>Arthropoda</taxon>
        <taxon>Hexapoda</taxon>
        <taxon>Insecta</taxon>
        <taxon>Pterygota</taxon>
        <taxon>Neoptera</taxon>
        <taxon>Endopterygota</taxon>
        <taxon>Coleoptera</taxon>
        <taxon>Polyphaga</taxon>
        <taxon>Cucujiformia</taxon>
        <taxon>Chrysomeloidea</taxon>
        <taxon>Cerambycidae</taxon>
        <taxon>Cerambycinae</taxon>
        <taxon>Callichromatini</taxon>
        <taxon>Aromia</taxon>
    </lineage>
</organism>
<evidence type="ECO:0000256" key="1">
    <source>
        <dbReference type="SAM" id="Coils"/>
    </source>
</evidence>
<feature type="compositionally biased region" description="Basic residues" evidence="2">
    <location>
        <begin position="1"/>
        <end position="19"/>
    </location>
</feature>
<evidence type="ECO:0000313" key="3">
    <source>
        <dbReference type="EMBL" id="KAJ8954240.1"/>
    </source>
</evidence>
<gene>
    <name evidence="3" type="ORF">NQ318_005836</name>
</gene>
<feature type="compositionally biased region" description="Polar residues" evidence="2">
    <location>
        <begin position="56"/>
        <end position="69"/>
    </location>
</feature>
<protein>
    <submittedName>
        <fullName evidence="3">Uncharacterized protein</fullName>
    </submittedName>
</protein>
<evidence type="ECO:0000313" key="4">
    <source>
        <dbReference type="Proteomes" id="UP001162162"/>
    </source>
</evidence>
<name>A0AAV8YRR7_9CUCU</name>
<feature type="compositionally biased region" description="Acidic residues" evidence="2">
    <location>
        <begin position="23"/>
        <end position="34"/>
    </location>
</feature>
<dbReference type="Proteomes" id="UP001162162">
    <property type="component" value="Unassembled WGS sequence"/>
</dbReference>
<keyword evidence="1" id="KW-0175">Coiled coil</keyword>
<evidence type="ECO:0000256" key="2">
    <source>
        <dbReference type="SAM" id="MobiDB-lite"/>
    </source>
</evidence>
<feature type="compositionally biased region" description="Basic and acidic residues" evidence="2">
    <location>
        <begin position="35"/>
        <end position="47"/>
    </location>
</feature>
<proteinExistence type="predicted"/>